<keyword evidence="9" id="KW-1185">Reference proteome</keyword>
<evidence type="ECO:0000259" key="7">
    <source>
        <dbReference type="Pfam" id="PF08281"/>
    </source>
</evidence>
<feature type="domain" description="RNA polymerase sigma factor 70 region 4 type 2" evidence="7">
    <location>
        <begin position="100"/>
        <end position="152"/>
    </location>
</feature>
<dbReference type="InterPro" id="IPR013249">
    <property type="entry name" value="RNA_pol_sigma70_r4_t2"/>
</dbReference>
<dbReference type="InterPro" id="IPR036388">
    <property type="entry name" value="WH-like_DNA-bd_sf"/>
</dbReference>
<sequence length="161" mass="18191">MEQFTPSPGEPERVVEQYGNMLYRLCLVALGSRADAEDAVQDTLLRYLQKAPAFVSAEHEKAWLIRVAANRCRDLRRFWLRHPHTGLEEVAGHCAEPGDRAVLEALMTLPEKFRVVVLLHYVEGYSTGQIAAMIGRTPSAVKMRLQKGRKLLEQAYGREDG</sequence>
<evidence type="ECO:0000256" key="5">
    <source>
        <dbReference type="ARBA" id="ARBA00023163"/>
    </source>
</evidence>
<evidence type="ECO:0000256" key="2">
    <source>
        <dbReference type="ARBA" id="ARBA00023015"/>
    </source>
</evidence>
<dbReference type="SUPFAM" id="SSF88946">
    <property type="entry name" value="Sigma2 domain of RNA polymerase sigma factors"/>
    <property type="match status" value="1"/>
</dbReference>
<comment type="caution">
    <text evidence="8">The sequence shown here is derived from an EMBL/GenBank/DDBJ whole genome shotgun (WGS) entry which is preliminary data.</text>
</comment>
<evidence type="ECO:0000256" key="3">
    <source>
        <dbReference type="ARBA" id="ARBA00023082"/>
    </source>
</evidence>
<reference evidence="8 9" key="1">
    <citation type="submission" date="2023-06" db="EMBL/GenBank/DDBJ databases">
        <title>Identification and characterization of horizontal gene transfer across gut microbiota members of farm animals based on homology search.</title>
        <authorList>
            <person name="Schwarzerova J."/>
            <person name="Nykrynova M."/>
            <person name="Jureckova K."/>
            <person name="Cejkova D."/>
            <person name="Rychlik I."/>
        </authorList>
    </citation>
    <scope>NUCLEOTIDE SEQUENCE [LARGE SCALE GENOMIC DNA]</scope>
    <source>
        <strain evidence="8 9">ET340</strain>
    </source>
</reference>
<dbReference type="InterPro" id="IPR014284">
    <property type="entry name" value="RNA_pol_sigma-70_dom"/>
</dbReference>
<dbReference type="PANTHER" id="PTHR43133:SF8">
    <property type="entry name" value="RNA POLYMERASE SIGMA FACTOR HI_1459-RELATED"/>
    <property type="match status" value="1"/>
</dbReference>
<dbReference type="RefSeq" id="WP_289599439.1">
    <property type="nucleotide sequence ID" value="NZ_JAUDCL010000007.1"/>
</dbReference>
<proteinExistence type="inferred from homology"/>
<evidence type="ECO:0000259" key="6">
    <source>
        <dbReference type="Pfam" id="PF04542"/>
    </source>
</evidence>
<dbReference type="Gene3D" id="1.10.10.10">
    <property type="entry name" value="Winged helix-like DNA-binding domain superfamily/Winged helix DNA-binding domain"/>
    <property type="match status" value="1"/>
</dbReference>
<accession>A0ABT7UPB8</accession>
<keyword evidence="2" id="KW-0805">Transcription regulation</keyword>
<gene>
    <name evidence="8" type="ORF">QUW08_05365</name>
</gene>
<dbReference type="Proteomes" id="UP001529380">
    <property type="component" value="Unassembled WGS sequence"/>
</dbReference>
<evidence type="ECO:0000313" key="8">
    <source>
        <dbReference type="EMBL" id="MDM8200726.1"/>
    </source>
</evidence>
<dbReference type="Gene3D" id="1.10.1740.10">
    <property type="match status" value="1"/>
</dbReference>
<evidence type="ECO:0000256" key="4">
    <source>
        <dbReference type="ARBA" id="ARBA00023125"/>
    </source>
</evidence>
<feature type="domain" description="RNA polymerase sigma-70 region 2" evidence="6">
    <location>
        <begin position="15"/>
        <end position="77"/>
    </location>
</feature>
<evidence type="ECO:0000256" key="1">
    <source>
        <dbReference type="ARBA" id="ARBA00010641"/>
    </source>
</evidence>
<organism evidence="8 9">
    <name type="scientific">Allofournierella massiliensis</name>
    <dbReference type="NCBI Taxonomy" id="1650663"/>
    <lineage>
        <taxon>Bacteria</taxon>
        <taxon>Bacillati</taxon>
        <taxon>Bacillota</taxon>
        <taxon>Clostridia</taxon>
        <taxon>Eubacteriales</taxon>
        <taxon>Oscillospiraceae</taxon>
        <taxon>Allofournierella</taxon>
    </lineage>
</organism>
<comment type="similarity">
    <text evidence="1">Belongs to the sigma-70 factor family. ECF subfamily.</text>
</comment>
<dbReference type="CDD" id="cd06171">
    <property type="entry name" value="Sigma70_r4"/>
    <property type="match status" value="1"/>
</dbReference>
<dbReference type="NCBIfam" id="TIGR02937">
    <property type="entry name" value="sigma70-ECF"/>
    <property type="match status" value="1"/>
</dbReference>
<dbReference type="InterPro" id="IPR013324">
    <property type="entry name" value="RNA_pol_sigma_r3/r4-like"/>
</dbReference>
<keyword evidence="4" id="KW-0238">DNA-binding</keyword>
<keyword evidence="3" id="KW-0731">Sigma factor</keyword>
<dbReference type="InterPro" id="IPR013325">
    <property type="entry name" value="RNA_pol_sigma_r2"/>
</dbReference>
<dbReference type="Pfam" id="PF08281">
    <property type="entry name" value="Sigma70_r4_2"/>
    <property type="match status" value="1"/>
</dbReference>
<dbReference type="EMBL" id="JAUDCL010000007">
    <property type="protein sequence ID" value="MDM8200726.1"/>
    <property type="molecule type" value="Genomic_DNA"/>
</dbReference>
<dbReference type="Pfam" id="PF04542">
    <property type="entry name" value="Sigma70_r2"/>
    <property type="match status" value="1"/>
</dbReference>
<protein>
    <submittedName>
        <fullName evidence="8">RNA polymerase sigma factor</fullName>
    </submittedName>
</protein>
<dbReference type="SUPFAM" id="SSF88659">
    <property type="entry name" value="Sigma3 and sigma4 domains of RNA polymerase sigma factors"/>
    <property type="match status" value="1"/>
</dbReference>
<dbReference type="PANTHER" id="PTHR43133">
    <property type="entry name" value="RNA POLYMERASE ECF-TYPE SIGMA FACTO"/>
    <property type="match status" value="1"/>
</dbReference>
<keyword evidence="5" id="KW-0804">Transcription</keyword>
<name>A0ABT7UPB8_9FIRM</name>
<evidence type="ECO:0000313" key="9">
    <source>
        <dbReference type="Proteomes" id="UP001529380"/>
    </source>
</evidence>
<dbReference type="InterPro" id="IPR007627">
    <property type="entry name" value="RNA_pol_sigma70_r2"/>
</dbReference>
<dbReference type="InterPro" id="IPR039425">
    <property type="entry name" value="RNA_pol_sigma-70-like"/>
</dbReference>